<keyword evidence="4" id="KW-0862">Zinc</keyword>
<dbReference type="InterPro" id="IPR001818">
    <property type="entry name" value="Pept_M10_metallopeptidase"/>
</dbReference>
<keyword evidence="3" id="KW-0378">Hydrolase</keyword>
<feature type="signal peptide" evidence="6">
    <location>
        <begin position="1"/>
        <end position="25"/>
    </location>
</feature>
<feature type="compositionally biased region" description="Acidic residues" evidence="5">
    <location>
        <begin position="394"/>
        <end position="406"/>
    </location>
</feature>
<evidence type="ECO:0000256" key="3">
    <source>
        <dbReference type="ARBA" id="ARBA00022801"/>
    </source>
</evidence>
<dbReference type="AlphaFoldDB" id="A0A5R9INL7"/>
<feature type="chain" id="PRO_5024286058" description="Peptidase M10 metallopeptidase domain-containing protein" evidence="6">
    <location>
        <begin position="26"/>
        <end position="504"/>
    </location>
</feature>
<evidence type="ECO:0000256" key="2">
    <source>
        <dbReference type="ARBA" id="ARBA00022723"/>
    </source>
</evidence>
<comment type="caution">
    <text evidence="8">The sequence shown here is derived from an EMBL/GenBank/DDBJ whole genome shotgun (WGS) entry which is preliminary data.</text>
</comment>
<keyword evidence="2" id="KW-0479">Metal-binding</keyword>
<evidence type="ECO:0000256" key="5">
    <source>
        <dbReference type="SAM" id="MobiDB-lite"/>
    </source>
</evidence>
<dbReference type="Proteomes" id="UP000307790">
    <property type="component" value="Unassembled WGS sequence"/>
</dbReference>
<evidence type="ECO:0000256" key="1">
    <source>
        <dbReference type="ARBA" id="ARBA00022670"/>
    </source>
</evidence>
<evidence type="ECO:0000256" key="4">
    <source>
        <dbReference type="ARBA" id="ARBA00022833"/>
    </source>
</evidence>
<dbReference type="InterPro" id="IPR028974">
    <property type="entry name" value="TSP_type-3_rpt"/>
</dbReference>
<dbReference type="GO" id="GO:0008270">
    <property type="term" value="F:zinc ion binding"/>
    <property type="evidence" value="ECO:0007669"/>
    <property type="project" value="InterPro"/>
</dbReference>
<protein>
    <recommendedName>
        <fullName evidence="7">Peptidase M10 metallopeptidase domain-containing protein</fullName>
    </recommendedName>
</protein>
<keyword evidence="9" id="KW-1185">Reference proteome</keyword>
<dbReference type="GO" id="GO:0005509">
    <property type="term" value="F:calcium ion binding"/>
    <property type="evidence" value="ECO:0007669"/>
    <property type="project" value="InterPro"/>
</dbReference>
<dbReference type="EMBL" id="VCBC01000009">
    <property type="protein sequence ID" value="TLU64826.1"/>
    <property type="molecule type" value="Genomic_DNA"/>
</dbReference>
<reference evidence="8 9" key="1">
    <citation type="submission" date="2019-05" db="EMBL/GenBank/DDBJ databases">
        <title>Genome sequences of Thalassotalea litorea 1K03283.</title>
        <authorList>
            <person name="Zhang D."/>
        </authorList>
    </citation>
    <scope>NUCLEOTIDE SEQUENCE [LARGE SCALE GENOMIC DNA]</scope>
    <source>
        <strain evidence="8 9">MCCC 1K03283</strain>
    </source>
</reference>
<feature type="domain" description="Peptidase M10 metallopeptidase" evidence="7">
    <location>
        <begin position="125"/>
        <end position="176"/>
    </location>
</feature>
<evidence type="ECO:0000259" key="7">
    <source>
        <dbReference type="Pfam" id="PF00413"/>
    </source>
</evidence>
<feature type="compositionally biased region" description="Acidic residues" evidence="5">
    <location>
        <begin position="366"/>
        <end position="387"/>
    </location>
</feature>
<dbReference type="RefSeq" id="WP_138319962.1">
    <property type="nucleotide sequence ID" value="NZ_VCBC01000009.1"/>
</dbReference>
<name>A0A5R9INL7_9GAMM</name>
<dbReference type="GO" id="GO:0031012">
    <property type="term" value="C:extracellular matrix"/>
    <property type="evidence" value="ECO:0007669"/>
    <property type="project" value="InterPro"/>
</dbReference>
<feature type="compositionally biased region" description="Basic and acidic residues" evidence="5">
    <location>
        <begin position="435"/>
        <end position="452"/>
    </location>
</feature>
<dbReference type="GO" id="GO:0006508">
    <property type="term" value="P:proteolysis"/>
    <property type="evidence" value="ECO:0007669"/>
    <property type="project" value="UniProtKB-KW"/>
</dbReference>
<feature type="region of interest" description="Disordered" evidence="5">
    <location>
        <begin position="363"/>
        <end position="461"/>
    </location>
</feature>
<gene>
    <name evidence="8" type="ORF">FE810_10220</name>
</gene>
<dbReference type="GO" id="GO:0004222">
    <property type="term" value="F:metalloendopeptidase activity"/>
    <property type="evidence" value="ECO:0007669"/>
    <property type="project" value="InterPro"/>
</dbReference>
<organism evidence="8 9">
    <name type="scientific">Thalassotalea litorea</name>
    <dbReference type="NCBI Taxonomy" id="2020715"/>
    <lineage>
        <taxon>Bacteria</taxon>
        <taxon>Pseudomonadati</taxon>
        <taxon>Pseudomonadota</taxon>
        <taxon>Gammaproteobacteria</taxon>
        <taxon>Alteromonadales</taxon>
        <taxon>Colwelliaceae</taxon>
        <taxon>Thalassotalea</taxon>
    </lineage>
</organism>
<dbReference type="Gene3D" id="3.40.390.10">
    <property type="entry name" value="Collagenase (Catalytic Domain)"/>
    <property type="match status" value="1"/>
</dbReference>
<dbReference type="Pfam" id="PF00413">
    <property type="entry name" value="Peptidase_M10"/>
    <property type="match status" value="1"/>
</dbReference>
<evidence type="ECO:0000313" key="8">
    <source>
        <dbReference type="EMBL" id="TLU64826.1"/>
    </source>
</evidence>
<proteinExistence type="predicted"/>
<accession>A0A5R9INL7</accession>
<evidence type="ECO:0000313" key="9">
    <source>
        <dbReference type="Proteomes" id="UP000307790"/>
    </source>
</evidence>
<keyword evidence="1" id="KW-0645">Protease</keyword>
<sequence length="504" mass="56074">MKYNRIRVTLLFMTLVLVLLKPATASQYYTCNNDQGALHWPDGVTTISLSDISFPRDSAFRNAAIFAINSWNNVIGSNLQYAISNDNSTSSALGDGINKVYFSDDLDSDTLGITQFEYYQSSCEFSEADISLNNSYSWLVENKDPSLTQQDLNSRRHNLQSVLVHEIGHMSGLDHETGNLPAPSNLRPSSPGPSVGYLYQRVPVADEIAGLRNLYTSDQSALDLAITLYQSSSNGRYNVPLPKPASTQIRQGKSIEISFVYLDLGNIKSNATASFYLLSSSDYDTNGFRANLYQAFAQHFISPTVTHSESQLITKRLVMPFSDDYPLGNYTLIIDIQTNANEADLNPDNNYTPFHHRIRLLAGDPNDIDAPDDEVPPASSEDYDNDGTDNHTDNDDDNDNVIDSEDAFPLNPLEWLDSDNDGVGDNSDAFPFDDSESKDSDNDGIGDNRDAFPFDASKTTTNNDDGAALSQWPLLLLIALWRCRRRYPLTPKNVVHRHYPLGNR</sequence>
<keyword evidence="6" id="KW-0732">Signal</keyword>
<dbReference type="InterPro" id="IPR024079">
    <property type="entry name" value="MetalloPept_cat_dom_sf"/>
</dbReference>
<dbReference type="Gene3D" id="4.10.1080.10">
    <property type="entry name" value="TSP type-3 repeat"/>
    <property type="match status" value="1"/>
</dbReference>
<evidence type="ECO:0000256" key="6">
    <source>
        <dbReference type="SAM" id="SignalP"/>
    </source>
</evidence>
<dbReference type="SUPFAM" id="SSF55486">
    <property type="entry name" value="Metalloproteases ('zincins'), catalytic domain"/>
    <property type="match status" value="1"/>
</dbReference>
<dbReference type="OrthoDB" id="574310at2"/>